<dbReference type="InterPro" id="IPR021957">
    <property type="entry name" value="DUF3574"/>
</dbReference>
<accession>H8L6F2</accession>
<evidence type="ECO:0000313" key="2">
    <source>
        <dbReference type="Proteomes" id="UP000005234"/>
    </source>
</evidence>
<dbReference type="EMBL" id="CP003350">
    <property type="protein sequence ID" value="AFC85941.1"/>
    <property type="molecule type" value="Genomic_DNA"/>
</dbReference>
<dbReference type="RefSeq" id="WP_014402946.1">
    <property type="nucleotide sequence ID" value="NC_017033.1"/>
</dbReference>
<proteinExistence type="predicted"/>
<dbReference type="Proteomes" id="UP000005234">
    <property type="component" value="Chromosome"/>
</dbReference>
<gene>
    <name evidence="1" type="ordered locus">Fraau_1522</name>
</gene>
<evidence type="ECO:0008006" key="3">
    <source>
        <dbReference type="Google" id="ProtNLM"/>
    </source>
</evidence>
<dbReference type="KEGG" id="fau:Fraau_1522"/>
<evidence type="ECO:0000313" key="1">
    <source>
        <dbReference type="EMBL" id="AFC85941.1"/>
    </source>
</evidence>
<dbReference type="AlphaFoldDB" id="H8L6F2"/>
<name>H8L6F2_FRAAD</name>
<organism evidence="1 2">
    <name type="scientific">Frateuria aurantia (strain ATCC 33424 / DSM 6220 / KCTC 2777 / LMG 1558 / NBRC 3245 / NCIMB 13370)</name>
    <name type="common">Acetobacter aurantius</name>
    <dbReference type="NCBI Taxonomy" id="767434"/>
    <lineage>
        <taxon>Bacteria</taxon>
        <taxon>Pseudomonadati</taxon>
        <taxon>Pseudomonadota</taxon>
        <taxon>Gammaproteobacteria</taxon>
        <taxon>Lysobacterales</taxon>
        <taxon>Rhodanobacteraceae</taxon>
        <taxon>Frateuria</taxon>
    </lineage>
</organism>
<reference evidence="1" key="1">
    <citation type="submission" date="2012-02" db="EMBL/GenBank/DDBJ databases">
        <title>The complete genome of Frateuria aurantia DSM 6220.</title>
        <authorList>
            <consortium name="US DOE Joint Genome Institute (JGI-PGF)"/>
            <person name="Lucas S."/>
            <person name="Copeland A."/>
            <person name="Lapidus A."/>
            <person name="Glavina del Rio T."/>
            <person name="Dalin E."/>
            <person name="Tice H."/>
            <person name="Bruce D."/>
            <person name="Goodwin L."/>
            <person name="Pitluck S."/>
            <person name="Peters L."/>
            <person name="Ovchinnikova G."/>
            <person name="Teshima H."/>
            <person name="Kyrpides N."/>
            <person name="Mavromatis K."/>
            <person name="Ivanova N."/>
            <person name="Brettin T."/>
            <person name="Detter J.C."/>
            <person name="Han C."/>
            <person name="Larimer F."/>
            <person name="Land M."/>
            <person name="Hauser L."/>
            <person name="Markowitz V."/>
            <person name="Cheng J.-F."/>
            <person name="Hugenholtz P."/>
            <person name="Woyke T."/>
            <person name="Wu D."/>
            <person name="Brambilla E."/>
            <person name="Klenk H.-P."/>
            <person name="Eisen J.A."/>
        </authorList>
    </citation>
    <scope>NUCLEOTIDE SEQUENCE</scope>
    <source>
        <strain evidence="1">DSM 6220</strain>
    </source>
</reference>
<dbReference type="eggNOG" id="COG2913">
    <property type="taxonomic scope" value="Bacteria"/>
</dbReference>
<protein>
    <recommendedName>
        <fullName evidence="3">DUF3574 domain-containing protein</fullName>
    </recommendedName>
</protein>
<sequence>MAYDHRWRTIWLIALAWGLASTAQVGAVTVPAAPASSDAAHPQATRNWVESRLYFGLGRLESSGLAARERQWQEFLDHVVTPRFPAGLSVQDVYGQWQGPEQPRPIRLRSKVLIIDYPDTPANRGRIEQIRLLWKAKTGDRSVLRVTVPADVSF</sequence>
<dbReference type="HOGENOM" id="CLU_122289_1_0_6"/>
<dbReference type="Pfam" id="PF12098">
    <property type="entry name" value="DUF3574"/>
    <property type="match status" value="1"/>
</dbReference>
<keyword evidence="2" id="KW-1185">Reference proteome</keyword>
<dbReference type="STRING" id="767434.Fraau_1522"/>
<dbReference type="OrthoDB" id="794286at2"/>